<keyword evidence="10 11" id="KW-0131">Cell cycle</keyword>
<dbReference type="PROSITE" id="PS50893">
    <property type="entry name" value="ABC_TRANSPORTER_2"/>
    <property type="match status" value="1"/>
</dbReference>
<dbReference type="PANTHER" id="PTHR24220:SF470">
    <property type="entry name" value="CELL DIVISION ATP-BINDING PROTEIN FTSE"/>
    <property type="match status" value="1"/>
</dbReference>
<evidence type="ECO:0000256" key="7">
    <source>
        <dbReference type="ARBA" id="ARBA00022741"/>
    </source>
</evidence>
<evidence type="ECO:0000256" key="2">
    <source>
        <dbReference type="ARBA" id="ARBA00004202"/>
    </source>
</evidence>
<comment type="subcellular location">
    <subcellularLocation>
        <location evidence="11">Cell inner membrane</location>
        <topology evidence="11">Peripheral membrane protein</topology>
        <orientation evidence="11">Cytoplasmic side</orientation>
    </subcellularLocation>
    <subcellularLocation>
        <location evidence="2">Cell membrane</location>
        <topology evidence="2">Peripheral membrane protein</topology>
    </subcellularLocation>
</comment>
<name>I7ZI95_9GAMM</name>
<comment type="subunit">
    <text evidence="11">Homodimer. Forms a membrane-associated complex with FtsX.</text>
</comment>
<dbReference type="InterPro" id="IPR003593">
    <property type="entry name" value="AAA+_ATPase"/>
</dbReference>
<dbReference type="PANTHER" id="PTHR24220">
    <property type="entry name" value="IMPORT ATP-BINDING PROTEIN"/>
    <property type="match status" value="1"/>
</dbReference>
<dbReference type="Pfam" id="PF00005">
    <property type="entry name" value="ABC_tran"/>
    <property type="match status" value="1"/>
</dbReference>
<dbReference type="InterPro" id="IPR017871">
    <property type="entry name" value="ABC_transporter-like_CS"/>
</dbReference>
<keyword evidence="14" id="KW-1185">Reference proteome</keyword>
<dbReference type="GO" id="GO:0016887">
    <property type="term" value="F:ATP hydrolysis activity"/>
    <property type="evidence" value="ECO:0007669"/>
    <property type="project" value="InterPro"/>
</dbReference>
<dbReference type="GO" id="GO:0005886">
    <property type="term" value="C:plasma membrane"/>
    <property type="evidence" value="ECO:0007669"/>
    <property type="project" value="UniProtKB-SubCell"/>
</dbReference>
<dbReference type="SUPFAM" id="SSF52540">
    <property type="entry name" value="P-loop containing nucleoside triphosphate hydrolases"/>
    <property type="match status" value="1"/>
</dbReference>
<dbReference type="PROSITE" id="PS00211">
    <property type="entry name" value="ABC_TRANSPORTER_1"/>
    <property type="match status" value="1"/>
</dbReference>
<dbReference type="PATRIC" id="fig|1172194.4.peg.1717"/>
<evidence type="ECO:0000256" key="4">
    <source>
        <dbReference type="ARBA" id="ARBA00020019"/>
    </source>
</evidence>
<dbReference type="AlphaFoldDB" id="I7ZI95"/>
<feature type="domain" description="ABC transporter" evidence="12">
    <location>
        <begin position="20"/>
        <end position="252"/>
    </location>
</feature>
<dbReference type="GO" id="GO:0051301">
    <property type="term" value="P:cell division"/>
    <property type="evidence" value="ECO:0007669"/>
    <property type="project" value="UniProtKB-UniRule"/>
</dbReference>
<dbReference type="Proteomes" id="UP000003704">
    <property type="component" value="Unassembled WGS sequence"/>
</dbReference>
<evidence type="ECO:0000256" key="1">
    <source>
        <dbReference type="ARBA" id="ARBA00002579"/>
    </source>
</evidence>
<proteinExistence type="inferred from homology"/>
<dbReference type="InterPro" id="IPR027417">
    <property type="entry name" value="P-loop_NTPase"/>
</dbReference>
<dbReference type="GO" id="GO:0005524">
    <property type="term" value="F:ATP binding"/>
    <property type="evidence" value="ECO:0007669"/>
    <property type="project" value="UniProtKB-UniRule"/>
</dbReference>
<dbReference type="OrthoDB" id="9802264at2"/>
<dbReference type="SMART" id="SM00382">
    <property type="entry name" value="AAA"/>
    <property type="match status" value="1"/>
</dbReference>
<evidence type="ECO:0000256" key="3">
    <source>
        <dbReference type="ARBA" id="ARBA00005417"/>
    </source>
</evidence>
<evidence type="ECO:0000256" key="10">
    <source>
        <dbReference type="ARBA" id="ARBA00023306"/>
    </source>
</evidence>
<dbReference type="FunFam" id="3.40.50.300:FF:000056">
    <property type="entry name" value="Cell division ATP-binding protein FtsE"/>
    <property type="match status" value="1"/>
</dbReference>
<sequence>MSAPKSSSGSSSAPGNPALIQFSQVSHRYPGGRDVLSDINLAIHPGEMAFVTGSSGAGKSTLLRLIALLSRPSRGQIVVGGNNLSHIRSRQVAAYRQQIGIIFQNFNLLYDRSVFDNVALPLVIRGHAHEDIGRKVRAALDTVGLLNRERSMPLTLSGGEQQRVGIARAVVTKPRLLLADEPTGNLDPVMAWDVMKLFERFNQVGVSVLVATHAIDLVEALGKRVIHLEGGRIVDKRPTAASKVADADAKESH</sequence>
<dbReference type="STRING" id="1172194.WQQ_17760"/>
<comment type="similarity">
    <text evidence="3 11">Belongs to the ABC transporter superfamily.</text>
</comment>
<dbReference type="InterPro" id="IPR003439">
    <property type="entry name" value="ABC_transporter-like_ATP-bd"/>
</dbReference>
<evidence type="ECO:0000313" key="14">
    <source>
        <dbReference type="Proteomes" id="UP000003704"/>
    </source>
</evidence>
<dbReference type="RefSeq" id="WP_007184725.1">
    <property type="nucleotide sequence ID" value="NZ_AKGD01000001.1"/>
</dbReference>
<dbReference type="InterPro" id="IPR015854">
    <property type="entry name" value="ABC_transpr_LolD-like"/>
</dbReference>
<dbReference type="EMBL" id="AKGD01000001">
    <property type="protein sequence ID" value="EIT71639.1"/>
    <property type="molecule type" value="Genomic_DNA"/>
</dbReference>
<evidence type="ECO:0000259" key="12">
    <source>
        <dbReference type="PROSITE" id="PS50893"/>
    </source>
</evidence>
<comment type="function">
    <text evidence="1">Part of the ABC transporter FtsEX involved in cellular division. Important for assembly or stability of the septal ring.</text>
</comment>
<evidence type="ECO:0000256" key="11">
    <source>
        <dbReference type="RuleBase" id="RU365094"/>
    </source>
</evidence>
<keyword evidence="8 11" id="KW-0067">ATP-binding</keyword>
<organism evidence="13 14">
    <name type="scientific">Hydrocarboniphaga effusa AP103</name>
    <dbReference type="NCBI Taxonomy" id="1172194"/>
    <lineage>
        <taxon>Bacteria</taxon>
        <taxon>Pseudomonadati</taxon>
        <taxon>Pseudomonadota</taxon>
        <taxon>Gammaproteobacteria</taxon>
        <taxon>Nevskiales</taxon>
        <taxon>Nevskiaceae</taxon>
        <taxon>Hydrocarboniphaga</taxon>
    </lineage>
</organism>
<dbReference type="GO" id="GO:0022857">
    <property type="term" value="F:transmembrane transporter activity"/>
    <property type="evidence" value="ECO:0007669"/>
    <property type="project" value="TreeGrafter"/>
</dbReference>
<protein>
    <recommendedName>
        <fullName evidence="4 11">Cell division ATP-binding protein FtsE</fullName>
    </recommendedName>
</protein>
<keyword evidence="7 11" id="KW-0547">Nucleotide-binding</keyword>
<comment type="caution">
    <text evidence="13">The sequence shown here is derived from an EMBL/GenBank/DDBJ whole genome shotgun (WGS) entry which is preliminary data.</text>
</comment>
<accession>I7ZI95</accession>
<dbReference type="InterPro" id="IPR005286">
    <property type="entry name" value="Cell_div_FtsE"/>
</dbReference>
<keyword evidence="5 11" id="KW-1003">Cell membrane</keyword>
<dbReference type="NCBIfam" id="TIGR02673">
    <property type="entry name" value="FtsE"/>
    <property type="match status" value="1"/>
</dbReference>
<dbReference type="Gene3D" id="3.40.50.300">
    <property type="entry name" value="P-loop containing nucleotide triphosphate hydrolases"/>
    <property type="match status" value="1"/>
</dbReference>
<evidence type="ECO:0000256" key="9">
    <source>
        <dbReference type="ARBA" id="ARBA00023136"/>
    </source>
</evidence>
<evidence type="ECO:0000256" key="8">
    <source>
        <dbReference type="ARBA" id="ARBA00022840"/>
    </source>
</evidence>
<keyword evidence="6 11" id="KW-0132">Cell division</keyword>
<reference evidence="13 14" key="1">
    <citation type="journal article" date="2012" name="J. Bacteriol.">
        <title>Genome Sequence of n-Alkane-Degrading Hydrocarboniphaga effusa Strain AP103T (ATCC BAA-332T).</title>
        <authorList>
            <person name="Chang H.K."/>
            <person name="Zylstra G.J."/>
            <person name="Chae J.C."/>
        </authorList>
    </citation>
    <scope>NUCLEOTIDE SEQUENCE [LARGE SCALE GENOMIC DNA]</scope>
    <source>
        <strain evidence="13 14">AP103</strain>
    </source>
</reference>
<keyword evidence="9 11" id="KW-0472">Membrane</keyword>
<evidence type="ECO:0000256" key="5">
    <source>
        <dbReference type="ARBA" id="ARBA00022475"/>
    </source>
</evidence>
<gene>
    <name evidence="11" type="primary">ftsE</name>
    <name evidence="13" type="ORF">WQQ_17760</name>
</gene>
<evidence type="ECO:0000313" key="13">
    <source>
        <dbReference type="EMBL" id="EIT71639.1"/>
    </source>
</evidence>
<evidence type="ECO:0000256" key="6">
    <source>
        <dbReference type="ARBA" id="ARBA00022618"/>
    </source>
</evidence>